<feature type="compositionally biased region" description="Low complexity" evidence="6">
    <location>
        <begin position="37"/>
        <end position="49"/>
    </location>
</feature>
<evidence type="ECO:0000256" key="1">
    <source>
        <dbReference type="ARBA" id="ARBA00004193"/>
    </source>
</evidence>
<gene>
    <name evidence="9" type="ORF">SAMN04487944_102148</name>
</gene>
<dbReference type="Proteomes" id="UP000199687">
    <property type="component" value="Unassembled WGS sequence"/>
</dbReference>
<comment type="similarity">
    <text evidence="2">Belongs to the bacterial solute-binding protein 8 family.</text>
</comment>
<evidence type="ECO:0000313" key="9">
    <source>
        <dbReference type="EMBL" id="SER26863.1"/>
    </source>
</evidence>
<dbReference type="Gene3D" id="3.40.50.1980">
    <property type="entry name" value="Nitrogenase molybdenum iron protein domain"/>
    <property type="match status" value="2"/>
</dbReference>
<evidence type="ECO:0000256" key="7">
    <source>
        <dbReference type="SAM" id="SignalP"/>
    </source>
</evidence>
<keyword evidence="5" id="KW-0175">Coiled coil</keyword>
<dbReference type="GO" id="GO:1901678">
    <property type="term" value="P:iron coordination entity transport"/>
    <property type="evidence" value="ECO:0007669"/>
    <property type="project" value="UniProtKB-ARBA"/>
</dbReference>
<reference evidence="9 10" key="1">
    <citation type="submission" date="2016-10" db="EMBL/GenBank/DDBJ databases">
        <authorList>
            <person name="de Groot N.N."/>
        </authorList>
    </citation>
    <scope>NUCLEOTIDE SEQUENCE [LARGE SCALE GENOMIC DNA]</scope>
    <source>
        <strain evidence="9 10">CGMCC 1.7727</strain>
    </source>
</reference>
<feature type="compositionally biased region" description="Acidic residues" evidence="6">
    <location>
        <begin position="26"/>
        <end position="36"/>
    </location>
</feature>
<protein>
    <submittedName>
        <fullName evidence="9">Bacillibactin-binding protein</fullName>
    </submittedName>
</protein>
<dbReference type="RefSeq" id="WP_089739184.1">
    <property type="nucleotide sequence ID" value="NZ_FOGL01000002.1"/>
</dbReference>
<evidence type="ECO:0000256" key="5">
    <source>
        <dbReference type="SAM" id="Coils"/>
    </source>
</evidence>
<feature type="signal peptide" evidence="7">
    <location>
        <begin position="1"/>
        <end position="18"/>
    </location>
</feature>
<evidence type="ECO:0000256" key="4">
    <source>
        <dbReference type="ARBA" id="ARBA00022729"/>
    </source>
</evidence>
<feature type="region of interest" description="Disordered" evidence="6">
    <location>
        <begin position="26"/>
        <end position="63"/>
    </location>
</feature>
<dbReference type="CDD" id="cd01138">
    <property type="entry name" value="FeuA"/>
    <property type="match status" value="1"/>
</dbReference>
<dbReference type="InterPro" id="IPR051313">
    <property type="entry name" value="Bact_iron-sidero_bind"/>
</dbReference>
<organism evidence="9 10">
    <name type="scientific">Gracilibacillus ureilyticus</name>
    <dbReference type="NCBI Taxonomy" id="531814"/>
    <lineage>
        <taxon>Bacteria</taxon>
        <taxon>Bacillati</taxon>
        <taxon>Bacillota</taxon>
        <taxon>Bacilli</taxon>
        <taxon>Bacillales</taxon>
        <taxon>Bacillaceae</taxon>
        <taxon>Gracilibacillus</taxon>
    </lineage>
</organism>
<dbReference type="GO" id="GO:0030288">
    <property type="term" value="C:outer membrane-bounded periplasmic space"/>
    <property type="evidence" value="ECO:0007669"/>
    <property type="project" value="TreeGrafter"/>
</dbReference>
<dbReference type="PROSITE" id="PS50983">
    <property type="entry name" value="FE_B12_PBP"/>
    <property type="match status" value="1"/>
</dbReference>
<evidence type="ECO:0000313" key="10">
    <source>
        <dbReference type="Proteomes" id="UP000199687"/>
    </source>
</evidence>
<dbReference type="STRING" id="531814.SAMN04487944_102148"/>
<keyword evidence="3" id="KW-0813">Transport</keyword>
<evidence type="ECO:0000256" key="3">
    <source>
        <dbReference type="ARBA" id="ARBA00022448"/>
    </source>
</evidence>
<keyword evidence="4 7" id="KW-0732">Signal</keyword>
<sequence length="341" mass="36907">MIRNAIYILLLTFVLLLAACGQTDEDANANTTEEESTGSSGESETAGETPEAESESVEPEGGTLNINYLGETYEVPANPSIVITGSLEAMEDALVLGVEPIGAISVGGEFPEIFSSIVGSTESIGEKTQPNIEKILSLNPDVILSTTKFPEDVSSKLEEITTVIPVSHISTNWKENLLLMGELSGKKEEAEAILADYESQLTKVKEEAGEKLADKTAVAVRIRGGNIMIYSKDTAFNPSLYDDLELQVPEIIDGAGAQEAISLEKFSELNPDYIFVQFAETENADNPEALTDLESNPIWQSLQAVKEDQVYVNVVDPLAQGGTAWSKMEFLKAFEETVIEE</sequence>
<feature type="coiled-coil region" evidence="5">
    <location>
        <begin position="180"/>
        <end position="207"/>
    </location>
</feature>
<dbReference type="AlphaFoldDB" id="A0A1H9MUS7"/>
<evidence type="ECO:0000256" key="6">
    <source>
        <dbReference type="SAM" id="MobiDB-lite"/>
    </source>
</evidence>
<dbReference type="SUPFAM" id="SSF53807">
    <property type="entry name" value="Helical backbone' metal receptor"/>
    <property type="match status" value="1"/>
</dbReference>
<feature type="domain" description="Fe/B12 periplasmic-binding" evidence="8">
    <location>
        <begin position="81"/>
        <end position="341"/>
    </location>
</feature>
<dbReference type="InterPro" id="IPR002491">
    <property type="entry name" value="ABC_transptr_periplasmic_BD"/>
</dbReference>
<feature type="chain" id="PRO_5039508342" evidence="7">
    <location>
        <begin position="19"/>
        <end position="341"/>
    </location>
</feature>
<dbReference type="PANTHER" id="PTHR30532:SF10">
    <property type="entry name" value="IRON-UPTAKE SYSTEM-BINDING PROTEIN"/>
    <property type="match status" value="1"/>
</dbReference>
<dbReference type="EMBL" id="FOGL01000002">
    <property type="protein sequence ID" value="SER26863.1"/>
    <property type="molecule type" value="Genomic_DNA"/>
</dbReference>
<dbReference type="PROSITE" id="PS51257">
    <property type="entry name" value="PROKAR_LIPOPROTEIN"/>
    <property type="match status" value="1"/>
</dbReference>
<proteinExistence type="inferred from homology"/>
<name>A0A1H9MUS7_9BACI</name>
<dbReference type="Pfam" id="PF01497">
    <property type="entry name" value="Peripla_BP_2"/>
    <property type="match status" value="1"/>
</dbReference>
<dbReference type="PANTHER" id="PTHR30532">
    <property type="entry name" value="IRON III DICITRATE-BINDING PERIPLASMIC PROTEIN"/>
    <property type="match status" value="1"/>
</dbReference>
<dbReference type="OrthoDB" id="26763at2"/>
<comment type="subcellular location">
    <subcellularLocation>
        <location evidence="1">Cell membrane</location>
        <topology evidence="1">Lipid-anchor</topology>
    </subcellularLocation>
</comment>
<dbReference type="GO" id="GO:0005886">
    <property type="term" value="C:plasma membrane"/>
    <property type="evidence" value="ECO:0007669"/>
    <property type="project" value="UniProtKB-SubCell"/>
</dbReference>
<evidence type="ECO:0000256" key="2">
    <source>
        <dbReference type="ARBA" id="ARBA00008814"/>
    </source>
</evidence>
<evidence type="ECO:0000259" key="8">
    <source>
        <dbReference type="PROSITE" id="PS50983"/>
    </source>
</evidence>
<accession>A0A1H9MUS7</accession>
<keyword evidence="10" id="KW-1185">Reference proteome</keyword>